<organism evidence="1 2">
    <name type="scientific">Candidatus Raskinella chloraquaticus</name>
    <dbReference type="NCBI Taxonomy" id="1951219"/>
    <lineage>
        <taxon>Bacteria</taxon>
        <taxon>Pseudomonadati</taxon>
        <taxon>Pseudomonadota</taxon>
        <taxon>Alphaproteobacteria</taxon>
        <taxon>Hyphomicrobiales</taxon>
        <taxon>Phreatobacteraceae</taxon>
        <taxon>Candidatus Raskinella</taxon>
    </lineage>
</organism>
<evidence type="ECO:0000313" key="1">
    <source>
        <dbReference type="EMBL" id="OQW52993.1"/>
    </source>
</evidence>
<proteinExistence type="predicted"/>
<dbReference type="AlphaFoldDB" id="A0A1W9HZV5"/>
<dbReference type="InterPro" id="IPR011006">
    <property type="entry name" value="CheY-like_superfamily"/>
</dbReference>
<reference evidence="1 2" key="1">
    <citation type="journal article" date="2017" name="Water Res.">
        <title>Comammox in drinking water systems.</title>
        <authorList>
            <person name="Wang Y."/>
            <person name="Ma L."/>
            <person name="Mao Y."/>
            <person name="Jiang X."/>
            <person name="Xia Y."/>
            <person name="Yu K."/>
            <person name="Li B."/>
            <person name="Zhang T."/>
        </authorList>
    </citation>
    <scope>NUCLEOTIDE SEQUENCE [LARGE SCALE GENOMIC DNA]</scope>
    <source>
        <strain evidence="1">SG_bin8</strain>
    </source>
</reference>
<dbReference type="STRING" id="1827387.A4S15_06285"/>
<name>A0A1W9HZV5_9HYPH</name>
<protein>
    <submittedName>
        <fullName evidence="1">Uncharacterized protein</fullName>
    </submittedName>
</protein>
<evidence type="ECO:0000313" key="2">
    <source>
        <dbReference type="Proteomes" id="UP000192872"/>
    </source>
</evidence>
<gene>
    <name evidence="1" type="ORF">A4S15_06285</name>
</gene>
<comment type="caution">
    <text evidence="1">The sequence shown here is derived from an EMBL/GenBank/DDBJ whole genome shotgun (WGS) entry which is preliminary data.</text>
</comment>
<accession>A0A1W9HZV5</accession>
<dbReference type="EMBL" id="LWDL01000011">
    <property type="protein sequence ID" value="OQW52993.1"/>
    <property type="molecule type" value="Genomic_DNA"/>
</dbReference>
<dbReference type="SUPFAM" id="SSF52172">
    <property type="entry name" value="CheY-like"/>
    <property type="match status" value="1"/>
</dbReference>
<dbReference type="Proteomes" id="UP000192872">
    <property type="component" value="Unassembled WGS sequence"/>
</dbReference>
<sequence length="291" mass="30809">MQAALKRAQIALNLPADPDTEAGTLRIVALCRGTMFSALNLTLAPHQIVCALSEKAAIDLALGDVAEGLVIDATMTGLSAIDFVEKVRAHPDLADIPLLAFAPTYEHQGLLDAGIDRIVTAATIGNDALPLCHAYRDVRSLRARLRKTKSSPGAHVISTEADALRHITLALDDEHASFTLAGLSAVRVEDPAEQVTDPTVCRAVFQMLASLTRAEDVVLDCGEAGLLLILPDVSAQLALPIISRLDGIARHSAFLKSDGTVVDGVSLECRLVTPADFTSAKAMWDTACSFV</sequence>
<dbReference type="RefSeq" id="WP_395760079.1">
    <property type="nucleotide sequence ID" value="NZ_JAKFWN010000024.1"/>
</dbReference>